<dbReference type="AlphaFoldDB" id="A0AAX6RNV6"/>
<sequence length="235" mass="24891">MCWAPQRCAALLQPRRASSLSVCSASGSLIVSSNWATLSTARGSEVSSREGVWGAQAETAERHGMQTAPRHVRRQLPGLPSALEAAVGRGLGDRGPGRGARGSGTRSAAAPRRASRPSSRPTRLKSPPLPPRLARGSRASEPLRPRARAPPSPRRRGRSEGARCSRSRDAAAGVVGSEPERRGACNSTFPTPPARHPPAAPRPPPTHPTTPEENFSLSFHFKLASVHGCRKPSRA</sequence>
<evidence type="ECO:0000313" key="3">
    <source>
        <dbReference type="RefSeq" id="XP_021097745.1"/>
    </source>
</evidence>
<dbReference type="Proteomes" id="UP000694906">
    <property type="component" value="Unplaced"/>
</dbReference>
<proteinExistence type="predicted"/>
<dbReference type="RefSeq" id="XP_021097745.1">
    <property type="nucleotide sequence ID" value="XM_021242086.1"/>
</dbReference>
<evidence type="ECO:0000313" key="2">
    <source>
        <dbReference type="Proteomes" id="UP000694906"/>
    </source>
</evidence>
<evidence type="ECO:0000256" key="1">
    <source>
        <dbReference type="SAM" id="MobiDB-lite"/>
    </source>
</evidence>
<feature type="compositionally biased region" description="Basic and acidic residues" evidence="1">
    <location>
        <begin position="158"/>
        <end position="169"/>
    </location>
</feature>
<dbReference type="GeneID" id="106010805"/>
<feature type="compositionally biased region" description="Pro residues" evidence="1">
    <location>
        <begin position="190"/>
        <end position="208"/>
    </location>
</feature>
<feature type="compositionally biased region" description="Low complexity" evidence="1">
    <location>
        <begin position="103"/>
        <end position="121"/>
    </location>
</feature>
<feature type="region of interest" description="Disordered" evidence="1">
    <location>
        <begin position="87"/>
        <end position="216"/>
    </location>
</feature>
<reference evidence="3" key="1">
    <citation type="submission" date="2025-08" db="UniProtKB">
        <authorList>
            <consortium name="RefSeq"/>
        </authorList>
    </citation>
    <scope>IDENTIFICATION</scope>
</reference>
<name>A0AAX6RNV6_HETGA</name>
<organism evidence="2 3">
    <name type="scientific">Heterocephalus glaber</name>
    <name type="common">Naked mole rat</name>
    <dbReference type="NCBI Taxonomy" id="10181"/>
    <lineage>
        <taxon>Eukaryota</taxon>
        <taxon>Metazoa</taxon>
        <taxon>Chordata</taxon>
        <taxon>Craniata</taxon>
        <taxon>Vertebrata</taxon>
        <taxon>Euteleostomi</taxon>
        <taxon>Mammalia</taxon>
        <taxon>Eutheria</taxon>
        <taxon>Euarchontoglires</taxon>
        <taxon>Glires</taxon>
        <taxon>Rodentia</taxon>
        <taxon>Hystricomorpha</taxon>
        <taxon>Bathyergidae</taxon>
        <taxon>Heterocephalus</taxon>
    </lineage>
</organism>
<gene>
    <name evidence="3" type="primary">LOC106010805</name>
</gene>
<protein>
    <submittedName>
        <fullName evidence="3">Serine/arginine repetitive matrix protein 1-like</fullName>
    </submittedName>
</protein>
<keyword evidence="2" id="KW-1185">Reference proteome</keyword>
<accession>A0AAX6RNV6</accession>